<gene>
    <name evidence="1" type="ORF">C0Q70_05473</name>
</gene>
<proteinExistence type="predicted"/>
<dbReference type="GO" id="GO:0007030">
    <property type="term" value="P:Golgi organization"/>
    <property type="evidence" value="ECO:0007669"/>
    <property type="project" value="TreeGrafter"/>
</dbReference>
<sequence length="169" mass="19273">MKRRFASSATDDEAKVQTRFVAKEDEFRFILVNNRDEYWDRPTKSAEKWNRESCISGFDQQPEKEGGTWFGASKYGRVACLVNISLPQDLTKRGRGFLVRDFLITPDNIDVYAKRVAEEKDCYNGFSLTLIDLGLQGSGCQVYLVTNDKLADAPVLKFQTPAHGEYQIE</sequence>
<organism evidence="1 2">
    <name type="scientific">Pomacea canaliculata</name>
    <name type="common">Golden apple snail</name>
    <dbReference type="NCBI Taxonomy" id="400727"/>
    <lineage>
        <taxon>Eukaryota</taxon>
        <taxon>Metazoa</taxon>
        <taxon>Spiralia</taxon>
        <taxon>Lophotrochozoa</taxon>
        <taxon>Mollusca</taxon>
        <taxon>Gastropoda</taxon>
        <taxon>Caenogastropoda</taxon>
        <taxon>Architaenioglossa</taxon>
        <taxon>Ampullarioidea</taxon>
        <taxon>Ampullariidae</taxon>
        <taxon>Pomacea</taxon>
    </lineage>
</organism>
<dbReference type="InterPro" id="IPR008551">
    <property type="entry name" value="TANGO2"/>
</dbReference>
<dbReference type="AlphaFoldDB" id="A0A2T7PLE6"/>
<comment type="caution">
    <text evidence="1">The sequence shown here is derived from an EMBL/GenBank/DDBJ whole genome shotgun (WGS) entry which is preliminary data.</text>
</comment>
<accession>A0A2T7PLE6</accession>
<evidence type="ECO:0000313" key="1">
    <source>
        <dbReference type="EMBL" id="PVD34207.1"/>
    </source>
</evidence>
<dbReference type="OrthoDB" id="191601at2759"/>
<dbReference type="GO" id="GO:0005794">
    <property type="term" value="C:Golgi apparatus"/>
    <property type="evidence" value="ECO:0007669"/>
    <property type="project" value="TreeGrafter"/>
</dbReference>
<evidence type="ECO:0000313" key="2">
    <source>
        <dbReference type="Proteomes" id="UP000245119"/>
    </source>
</evidence>
<dbReference type="PANTHER" id="PTHR17985">
    <property type="entry name" value="SER/THR-RICH PROTEIN T10 IN DGCR REGION"/>
    <property type="match status" value="1"/>
</dbReference>
<dbReference type="STRING" id="400727.A0A2T7PLE6"/>
<reference evidence="1 2" key="1">
    <citation type="submission" date="2018-04" db="EMBL/GenBank/DDBJ databases">
        <title>The genome of golden apple snail Pomacea canaliculata provides insight into stress tolerance and invasive adaptation.</title>
        <authorList>
            <person name="Liu C."/>
            <person name="Liu B."/>
            <person name="Ren Y."/>
            <person name="Zhang Y."/>
            <person name="Wang H."/>
            <person name="Li S."/>
            <person name="Jiang F."/>
            <person name="Yin L."/>
            <person name="Zhang G."/>
            <person name="Qian W."/>
            <person name="Fan W."/>
        </authorList>
    </citation>
    <scope>NUCLEOTIDE SEQUENCE [LARGE SCALE GENOMIC DNA]</scope>
    <source>
        <strain evidence="1">SZHN2017</strain>
        <tissue evidence="1">Muscle</tissue>
    </source>
</reference>
<dbReference type="Proteomes" id="UP000245119">
    <property type="component" value="Linkage Group LG3"/>
</dbReference>
<keyword evidence="2" id="KW-1185">Reference proteome</keyword>
<name>A0A2T7PLE6_POMCA</name>
<dbReference type="Pfam" id="PF05742">
    <property type="entry name" value="TANGO2"/>
    <property type="match status" value="1"/>
</dbReference>
<protein>
    <submittedName>
        <fullName evidence="1">Uncharacterized protein</fullName>
    </submittedName>
</protein>
<dbReference type="PANTHER" id="PTHR17985:SF8">
    <property type="entry name" value="TRANSPORT AND GOLGI ORGANIZATION PROTEIN 2 HOMOLOG"/>
    <property type="match status" value="1"/>
</dbReference>
<dbReference type="EMBL" id="PZQS01000003">
    <property type="protein sequence ID" value="PVD34207.1"/>
    <property type="molecule type" value="Genomic_DNA"/>
</dbReference>
<dbReference type="GO" id="GO:0009306">
    <property type="term" value="P:protein secretion"/>
    <property type="evidence" value="ECO:0007669"/>
    <property type="project" value="TreeGrafter"/>
</dbReference>